<evidence type="ECO:0000256" key="2">
    <source>
        <dbReference type="ARBA" id="ARBA00006843"/>
    </source>
</evidence>
<dbReference type="GO" id="GO:0034341">
    <property type="term" value="P:response to type II interferon"/>
    <property type="evidence" value="ECO:0007669"/>
    <property type="project" value="TreeGrafter"/>
</dbReference>
<keyword evidence="8" id="KW-1185">Reference proteome</keyword>
<evidence type="ECO:0000256" key="4">
    <source>
        <dbReference type="ARBA" id="ARBA00022989"/>
    </source>
</evidence>
<feature type="transmembrane region" description="Helical" evidence="6">
    <location>
        <begin position="45"/>
        <end position="72"/>
    </location>
</feature>
<dbReference type="InterPro" id="IPR051517">
    <property type="entry name" value="IFITM_antiviral_protein"/>
</dbReference>
<evidence type="ECO:0000313" key="8">
    <source>
        <dbReference type="Proteomes" id="UP000050525"/>
    </source>
</evidence>
<organism evidence="7 8">
    <name type="scientific">Alligator mississippiensis</name>
    <name type="common">American alligator</name>
    <dbReference type="NCBI Taxonomy" id="8496"/>
    <lineage>
        <taxon>Eukaryota</taxon>
        <taxon>Metazoa</taxon>
        <taxon>Chordata</taxon>
        <taxon>Craniata</taxon>
        <taxon>Vertebrata</taxon>
        <taxon>Euteleostomi</taxon>
        <taxon>Archelosauria</taxon>
        <taxon>Archosauria</taxon>
        <taxon>Crocodylia</taxon>
        <taxon>Alligatoridae</taxon>
        <taxon>Alligatorinae</taxon>
        <taxon>Alligator</taxon>
    </lineage>
</organism>
<proteinExistence type="inferred from homology"/>
<accession>A0A151NXX4</accession>
<dbReference type="GO" id="GO:0060337">
    <property type="term" value="P:type I interferon-mediated signaling pathway"/>
    <property type="evidence" value="ECO:0007669"/>
    <property type="project" value="TreeGrafter"/>
</dbReference>
<dbReference type="Pfam" id="PF04505">
    <property type="entry name" value="CD225"/>
    <property type="match status" value="1"/>
</dbReference>
<dbReference type="EMBL" id="AKHW03001628">
    <property type="protein sequence ID" value="KYO41603.1"/>
    <property type="molecule type" value="Genomic_DNA"/>
</dbReference>
<comment type="caution">
    <text evidence="7">The sequence shown here is derived from an EMBL/GenBank/DDBJ whole genome shotgun (WGS) entry which is preliminary data.</text>
</comment>
<keyword evidence="3 6" id="KW-0812">Transmembrane</keyword>
<sequence length="116" mass="12485">MEGGRHTVSISLMPCNPERGEPAALDGGAWGAARGLGTLEPPHDFVLWSFFNTVFCNPCCLGFLALVFSIKARDRKLLGDMSGADSYGKTAKYLNITILVLIILALVSTILLIMNV</sequence>
<dbReference type="InterPro" id="IPR007593">
    <property type="entry name" value="CD225/Dispanin_fam"/>
</dbReference>
<dbReference type="Proteomes" id="UP000050525">
    <property type="component" value="Unassembled WGS sequence"/>
</dbReference>
<evidence type="ECO:0000256" key="6">
    <source>
        <dbReference type="SAM" id="Phobius"/>
    </source>
</evidence>
<evidence type="ECO:0000313" key="7">
    <source>
        <dbReference type="EMBL" id="KYO41603.1"/>
    </source>
</evidence>
<evidence type="ECO:0000256" key="3">
    <source>
        <dbReference type="ARBA" id="ARBA00022692"/>
    </source>
</evidence>
<dbReference type="STRING" id="8496.A0A151NXX4"/>
<comment type="subcellular location">
    <subcellularLocation>
        <location evidence="1">Membrane</location>
    </subcellularLocation>
</comment>
<dbReference type="GO" id="GO:0035455">
    <property type="term" value="P:response to interferon-alpha"/>
    <property type="evidence" value="ECO:0007669"/>
    <property type="project" value="TreeGrafter"/>
</dbReference>
<dbReference type="AlphaFoldDB" id="A0A151NXX4"/>
<reference evidence="7 8" key="1">
    <citation type="journal article" date="2012" name="Genome Biol.">
        <title>Sequencing three crocodilian genomes to illuminate the evolution of archosaurs and amniotes.</title>
        <authorList>
            <person name="St John J.A."/>
            <person name="Braun E.L."/>
            <person name="Isberg S.R."/>
            <person name="Miles L.G."/>
            <person name="Chong A.Y."/>
            <person name="Gongora J."/>
            <person name="Dalzell P."/>
            <person name="Moran C."/>
            <person name="Bed'hom B."/>
            <person name="Abzhanov A."/>
            <person name="Burgess S.C."/>
            <person name="Cooksey A.M."/>
            <person name="Castoe T.A."/>
            <person name="Crawford N.G."/>
            <person name="Densmore L.D."/>
            <person name="Drew J.C."/>
            <person name="Edwards S.V."/>
            <person name="Faircloth B.C."/>
            <person name="Fujita M.K."/>
            <person name="Greenwold M.J."/>
            <person name="Hoffmann F.G."/>
            <person name="Howard J.M."/>
            <person name="Iguchi T."/>
            <person name="Janes D.E."/>
            <person name="Khan S.Y."/>
            <person name="Kohno S."/>
            <person name="de Koning A.J."/>
            <person name="Lance S.L."/>
            <person name="McCarthy F.M."/>
            <person name="McCormack J.E."/>
            <person name="Merchant M.E."/>
            <person name="Peterson D.G."/>
            <person name="Pollock D.D."/>
            <person name="Pourmand N."/>
            <person name="Raney B.J."/>
            <person name="Roessler K.A."/>
            <person name="Sanford J.R."/>
            <person name="Sawyer R.H."/>
            <person name="Schmidt C.J."/>
            <person name="Triplett E.W."/>
            <person name="Tuberville T.D."/>
            <person name="Venegas-Anaya M."/>
            <person name="Howard J.T."/>
            <person name="Jarvis E.D."/>
            <person name="Guillette L.J.Jr."/>
            <person name="Glenn T.C."/>
            <person name="Green R.E."/>
            <person name="Ray D.A."/>
        </authorList>
    </citation>
    <scope>NUCLEOTIDE SEQUENCE [LARGE SCALE GENOMIC DNA]</scope>
    <source>
        <strain evidence="7">KSC_2009_1</strain>
    </source>
</reference>
<dbReference type="PANTHER" id="PTHR13999">
    <property type="entry name" value="INTERFERON INDUCIBLE TRANSMEMBRANE PROTEIN"/>
    <property type="match status" value="1"/>
</dbReference>
<keyword evidence="4 6" id="KW-1133">Transmembrane helix</keyword>
<comment type="similarity">
    <text evidence="2">Belongs to the CD225/Dispanin family.</text>
</comment>
<dbReference type="PANTHER" id="PTHR13999:SF4">
    <property type="entry name" value="INTERFERON-INDUCED TRANSMEMBRANE PROTEIN 3"/>
    <property type="match status" value="1"/>
</dbReference>
<dbReference type="GO" id="GO:0035456">
    <property type="term" value="P:response to interferon-beta"/>
    <property type="evidence" value="ECO:0007669"/>
    <property type="project" value="TreeGrafter"/>
</dbReference>
<evidence type="ECO:0000256" key="5">
    <source>
        <dbReference type="ARBA" id="ARBA00023136"/>
    </source>
</evidence>
<dbReference type="eggNOG" id="ENOG502SYPP">
    <property type="taxonomic scope" value="Eukaryota"/>
</dbReference>
<gene>
    <name evidence="7" type="ORF">Y1Q_0006362</name>
</gene>
<dbReference type="GO" id="GO:0005886">
    <property type="term" value="C:plasma membrane"/>
    <property type="evidence" value="ECO:0007669"/>
    <property type="project" value="TreeGrafter"/>
</dbReference>
<keyword evidence="5 6" id="KW-0472">Membrane</keyword>
<dbReference type="GO" id="GO:0045071">
    <property type="term" value="P:negative regulation of viral genome replication"/>
    <property type="evidence" value="ECO:0007669"/>
    <property type="project" value="TreeGrafter"/>
</dbReference>
<dbReference type="GO" id="GO:0051607">
    <property type="term" value="P:defense response to virus"/>
    <property type="evidence" value="ECO:0007669"/>
    <property type="project" value="TreeGrafter"/>
</dbReference>
<feature type="transmembrane region" description="Helical" evidence="6">
    <location>
        <begin position="93"/>
        <end position="114"/>
    </location>
</feature>
<protein>
    <submittedName>
        <fullName evidence="7">Interferon-induced transmembrane protein 3-like</fullName>
    </submittedName>
</protein>
<name>A0A151NXX4_ALLMI</name>
<evidence type="ECO:0000256" key="1">
    <source>
        <dbReference type="ARBA" id="ARBA00004370"/>
    </source>
</evidence>
<dbReference type="GO" id="GO:0046597">
    <property type="term" value="P:host-mediated suppression of symbiont invasion"/>
    <property type="evidence" value="ECO:0007669"/>
    <property type="project" value="TreeGrafter"/>
</dbReference>